<dbReference type="PROSITE" id="PS50294">
    <property type="entry name" value="WD_REPEATS_REGION"/>
    <property type="match status" value="8"/>
</dbReference>
<dbReference type="GeneID" id="19131520"/>
<reference evidence="5 6" key="1">
    <citation type="journal article" date="2012" name="PLoS Pathog.">
        <title>Diverse lifestyles and strategies of plant pathogenesis encoded in the genomes of eighteen Dothideomycetes fungi.</title>
        <authorList>
            <person name="Ohm R.A."/>
            <person name="Feau N."/>
            <person name="Henrissat B."/>
            <person name="Schoch C.L."/>
            <person name="Horwitz B.A."/>
            <person name="Barry K.W."/>
            <person name="Condon B.J."/>
            <person name="Copeland A.C."/>
            <person name="Dhillon B."/>
            <person name="Glaser F."/>
            <person name="Hesse C.N."/>
            <person name="Kosti I."/>
            <person name="LaButti K."/>
            <person name="Lindquist E.A."/>
            <person name="Lucas S."/>
            <person name="Salamov A.A."/>
            <person name="Bradshaw R.E."/>
            <person name="Ciuffetti L."/>
            <person name="Hamelin R.C."/>
            <person name="Kema G.H.J."/>
            <person name="Lawrence C."/>
            <person name="Scott J.A."/>
            <person name="Spatafora J.W."/>
            <person name="Turgeon B.G."/>
            <person name="de Wit P.J.G.M."/>
            <person name="Zhong S."/>
            <person name="Goodwin S.B."/>
            <person name="Grigoriev I.V."/>
        </authorList>
    </citation>
    <scope>NUCLEOTIDE SEQUENCE [LARGE SCALE GENOMIC DNA]</scope>
    <source>
        <strain evidence="6">ND90Pr / ATCC 201652</strain>
    </source>
</reference>
<dbReference type="InterPro" id="IPR011041">
    <property type="entry name" value="Quinoprot_gluc/sorb_DH_b-prop"/>
</dbReference>
<name>M2SCS5_COCSN</name>
<keyword evidence="2" id="KW-0677">Repeat</keyword>
<dbReference type="Gene3D" id="2.130.10.10">
    <property type="entry name" value="YVTN repeat-like/Quinoprotein amine dehydrogenase"/>
    <property type="match status" value="4"/>
</dbReference>
<dbReference type="AlphaFoldDB" id="M2SCS5"/>
<evidence type="ECO:0000259" key="4">
    <source>
        <dbReference type="PROSITE" id="PS50837"/>
    </source>
</evidence>
<dbReference type="RefSeq" id="XP_007703673.1">
    <property type="nucleotide sequence ID" value="XM_007705483.1"/>
</dbReference>
<dbReference type="InterPro" id="IPR001680">
    <property type="entry name" value="WD40_rpt"/>
</dbReference>
<evidence type="ECO:0000256" key="1">
    <source>
        <dbReference type="ARBA" id="ARBA00022574"/>
    </source>
</evidence>
<dbReference type="InterPro" id="IPR020472">
    <property type="entry name" value="WD40_PAC1"/>
</dbReference>
<dbReference type="InterPro" id="IPR056884">
    <property type="entry name" value="NPHP3-like_N"/>
</dbReference>
<dbReference type="PROSITE" id="PS50837">
    <property type="entry name" value="NACHT"/>
    <property type="match status" value="1"/>
</dbReference>
<dbReference type="Pfam" id="PF24883">
    <property type="entry name" value="NPHP3_N"/>
    <property type="match status" value="1"/>
</dbReference>
<dbReference type="InterPro" id="IPR015943">
    <property type="entry name" value="WD40/YVTN_repeat-like_dom_sf"/>
</dbReference>
<dbReference type="InterPro" id="IPR019775">
    <property type="entry name" value="WD40_repeat_CS"/>
</dbReference>
<dbReference type="PRINTS" id="PR00320">
    <property type="entry name" value="GPROTEINBRPT"/>
</dbReference>
<feature type="repeat" description="WD" evidence="3">
    <location>
        <begin position="1001"/>
        <end position="1042"/>
    </location>
</feature>
<feature type="repeat" description="WD" evidence="3">
    <location>
        <begin position="1127"/>
        <end position="1168"/>
    </location>
</feature>
<dbReference type="eggNOG" id="KOG0272">
    <property type="taxonomic scope" value="Eukaryota"/>
</dbReference>
<feature type="repeat" description="WD" evidence="3">
    <location>
        <begin position="833"/>
        <end position="874"/>
    </location>
</feature>
<dbReference type="InterPro" id="IPR007111">
    <property type="entry name" value="NACHT_NTPase"/>
</dbReference>
<dbReference type="PANTHER" id="PTHR19879">
    <property type="entry name" value="TRANSCRIPTION INITIATION FACTOR TFIID"/>
    <property type="match status" value="1"/>
</dbReference>
<dbReference type="PANTHER" id="PTHR19879:SF9">
    <property type="entry name" value="TRANSCRIPTION INITIATION FACTOR TFIID SUBUNIT 5"/>
    <property type="match status" value="1"/>
</dbReference>
<dbReference type="FunFam" id="3.40.50.300:FF:001638">
    <property type="entry name" value="NACHT and WD40 domain protein"/>
    <property type="match status" value="1"/>
</dbReference>
<evidence type="ECO:0000313" key="6">
    <source>
        <dbReference type="Proteomes" id="UP000016934"/>
    </source>
</evidence>
<dbReference type="SUPFAM" id="SSF50952">
    <property type="entry name" value="Soluble quinoprotein glucose dehydrogenase"/>
    <property type="match status" value="1"/>
</dbReference>
<dbReference type="KEGG" id="bsc:COCSADRAFT_149989"/>
<dbReference type="SMART" id="SM00320">
    <property type="entry name" value="WD40"/>
    <property type="match status" value="8"/>
</dbReference>
<dbReference type="Pfam" id="PF06985">
    <property type="entry name" value="HET"/>
    <property type="match status" value="1"/>
</dbReference>
<dbReference type="STRING" id="665912.M2SCS5"/>
<feature type="repeat" description="WD" evidence="3">
    <location>
        <begin position="1085"/>
        <end position="1126"/>
    </location>
</feature>
<dbReference type="OrthoDB" id="538223at2759"/>
<feature type="repeat" description="WD" evidence="3">
    <location>
        <begin position="917"/>
        <end position="958"/>
    </location>
</feature>
<dbReference type="SUPFAM" id="SSF50978">
    <property type="entry name" value="WD40 repeat-like"/>
    <property type="match status" value="1"/>
</dbReference>
<protein>
    <recommendedName>
        <fullName evidence="4">NACHT domain-containing protein</fullName>
    </recommendedName>
</protein>
<proteinExistence type="predicted"/>
<gene>
    <name evidence="5" type="ORF">COCSADRAFT_149989</name>
</gene>
<sequence length="1276" mass="141492">MRLLRYGENEDLSFAEFDEDTRPPYAILSHRWGAEADEVTFEDVVGNTGKNKPGYAKIRFCGEQAQRDGFQWFWVDTCCINKANKAELSLAIQSMFRWYRNSARCYVYLSDISSRPLDITLVPHAYESKVEKSEWFTRGWTLQELLAPSSVEFFSREWERLGDRESLKSVIHEVTTIPHEVLEGAPIFQFSVDERLRWRQTRDTKVKEDAAYSLSGIFDVDIAPVYGEGIESAFRRLYEKIRQQEEYLRKCEECLLNLCGTNPRNDKKRIEDTKGGLLKDSYRWILHNNSFRQWHDELQSQLLWIKGDPGKGKTMLLCGIIDELQALSAIAKTNTVSYFFCQATDARINSATAVLQGLLYMLVKQQPSLASHVRKKYDEAGKNVFEDTNAWVALVDIFTDVLRDPSLTTTYLIVDALDECVTDLPKLLDFIAKQSSASSRVKWVVSSRNWPEVERRLEQAGHKVKLSLELNAASVSTAVEAYIKQKASELAQQNRYDERTKRAVLEHLTSNANDTFLWVALVCQHLQATARRNVLKKLELFPPGLDALYERMMRQISKTDDARLCKQVLAAVALVYRPITLKELVTLVEPLESIVDDLELQEIIGLCGSFLTLQEQTVYFVHQSAKDFLLTRAAQDVFPAGQETVHQAIFTRSLQIMSTTLRRDIYDLKALGTRINDVKIPEPDPLVALRYSCVHWVDHLCDLKSTTSAIYAEYLRDGSIVDTFLREKYLYWLESLSLCKSILKGVVSISKLQVLVQGQREVSLFTQLVYDVYRFVMYYKQAVESSPLQAYGSGLLFSPKQSIVRKLFQHERLEGIALKLGISDGWSACLQTLEGHSGSVISVVFSHDSTQLASASEDSTVKIWDASSGACLQTLEGHSGLVTSVAFSHDSTQLASASGDSNVKIWDTSSGACLQTLEGHSDWVKSVAFSHNSTRLASASDDSTVKIWDASSGACLQTLKGYSGSVSSVAFSHDSTQLASASGDSTVKIWDASSGACLQMLKGHSGSVSSVAFSHDSTQLASASGDSTVKIWDASSGTCLQTLEGHSDWVKSVAFSHDSAWLASASDDSTVKIWDASSGACLQTLEGHSGLVTSVAFSHDSTQLASASGDSTVKIWDASSGACLQTLEGHSDWVESVAFSHDLTRLASASEDNTVKIWDTGSGACLQTLDVGKTLFNLSFDATSSSLLTEIGSVDVSKSAGSHTENVAVLHRPQYLDVGVSSDDIWITYNGQNLLWIPPEYRPSCSAVCETMIGMGVGSGLVWVCKVNLNSYSAIY</sequence>
<dbReference type="OMA" id="IWDFNGN"/>
<evidence type="ECO:0000256" key="2">
    <source>
        <dbReference type="ARBA" id="ARBA00022737"/>
    </source>
</evidence>
<dbReference type="HOGENOM" id="CLU_000288_6_16_1"/>
<dbReference type="CDD" id="cd00200">
    <property type="entry name" value="WD40"/>
    <property type="match status" value="1"/>
</dbReference>
<organism evidence="5 6">
    <name type="scientific">Cochliobolus sativus (strain ND90Pr / ATCC 201652)</name>
    <name type="common">Common root rot and spot blotch fungus</name>
    <name type="synonym">Bipolaris sorokiniana</name>
    <dbReference type="NCBI Taxonomy" id="665912"/>
    <lineage>
        <taxon>Eukaryota</taxon>
        <taxon>Fungi</taxon>
        <taxon>Dikarya</taxon>
        <taxon>Ascomycota</taxon>
        <taxon>Pezizomycotina</taxon>
        <taxon>Dothideomycetes</taxon>
        <taxon>Pleosporomycetidae</taxon>
        <taxon>Pleosporales</taxon>
        <taxon>Pleosporineae</taxon>
        <taxon>Pleosporaceae</taxon>
        <taxon>Bipolaris</taxon>
    </lineage>
</organism>
<feature type="repeat" description="WD" evidence="3">
    <location>
        <begin position="959"/>
        <end position="1000"/>
    </location>
</feature>
<dbReference type="PROSITE" id="PS50082">
    <property type="entry name" value="WD_REPEATS_2"/>
    <property type="match status" value="8"/>
</dbReference>
<evidence type="ECO:0000256" key="3">
    <source>
        <dbReference type="PROSITE-ProRule" id="PRU00221"/>
    </source>
</evidence>
<keyword evidence="1 3" id="KW-0853">WD repeat</keyword>
<dbReference type="Proteomes" id="UP000016934">
    <property type="component" value="Unassembled WGS sequence"/>
</dbReference>
<dbReference type="InterPro" id="IPR027417">
    <property type="entry name" value="P-loop_NTPase"/>
</dbReference>
<dbReference type="EMBL" id="KB445650">
    <property type="protein sequence ID" value="EMD60280.1"/>
    <property type="molecule type" value="Genomic_DNA"/>
</dbReference>
<dbReference type="InterPro" id="IPR036322">
    <property type="entry name" value="WD40_repeat_dom_sf"/>
</dbReference>
<dbReference type="PROSITE" id="PS00678">
    <property type="entry name" value="WD_REPEATS_1"/>
    <property type="match status" value="7"/>
</dbReference>
<feature type="domain" description="NACHT" evidence="4">
    <location>
        <begin position="301"/>
        <end position="526"/>
    </location>
</feature>
<keyword evidence="6" id="KW-1185">Reference proteome</keyword>
<reference evidence="6" key="2">
    <citation type="journal article" date="2013" name="PLoS Genet.">
        <title>Comparative genome structure, secondary metabolite, and effector coding capacity across Cochliobolus pathogens.</title>
        <authorList>
            <person name="Condon B.J."/>
            <person name="Leng Y."/>
            <person name="Wu D."/>
            <person name="Bushley K.E."/>
            <person name="Ohm R.A."/>
            <person name="Otillar R."/>
            <person name="Martin J."/>
            <person name="Schackwitz W."/>
            <person name="Grimwood J."/>
            <person name="MohdZainudin N."/>
            <person name="Xue C."/>
            <person name="Wang R."/>
            <person name="Manning V.A."/>
            <person name="Dhillon B."/>
            <person name="Tu Z.J."/>
            <person name="Steffenson B.J."/>
            <person name="Salamov A."/>
            <person name="Sun H."/>
            <person name="Lowry S."/>
            <person name="LaButti K."/>
            <person name="Han J."/>
            <person name="Copeland A."/>
            <person name="Lindquist E."/>
            <person name="Barry K."/>
            <person name="Schmutz J."/>
            <person name="Baker S.E."/>
            <person name="Ciuffetti L.M."/>
            <person name="Grigoriev I.V."/>
            <person name="Zhong S."/>
            <person name="Turgeon B.G."/>
        </authorList>
    </citation>
    <scope>NUCLEOTIDE SEQUENCE [LARGE SCALE GENOMIC DNA]</scope>
    <source>
        <strain evidence="6">ND90Pr / ATCC 201652</strain>
    </source>
</reference>
<feature type="repeat" description="WD" evidence="3">
    <location>
        <begin position="875"/>
        <end position="916"/>
    </location>
</feature>
<evidence type="ECO:0000313" key="5">
    <source>
        <dbReference type="EMBL" id="EMD60280.1"/>
    </source>
</evidence>
<dbReference type="InterPro" id="IPR010730">
    <property type="entry name" value="HET"/>
</dbReference>
<feature type="repeat" description="WD" evidence="3">
    <location>
        <begin position="1043"/>
        <end position="1084"/>
    </location>
</feature>
<dbReference type="Pfam" id="PF00400">
    <property type="entry name" value="WD40"/>
    <property type="match status" value="8"/>
</dbReference>
<dbReference type="Gene3D" id="3.40.50.300">
    <property type="entry name" value="P-loop containing nucleotide triphosphate hydrolases"/>
    <property type="match status" value="1"/>
</dbReference>
<accession>M2SCS5</accession>